<dbReference type="PRINTS" id="PR00778">
    <property type="entry name" value="HTHARSR"/>
</dbReference>
<dbReference type="GO" id="GO:0003700">
    <property type="term" value="F:DNA-binding transcription factor activity"/>
    <property type="evidence" value="ECO:0007669"/>
    <property type="project" value="InterPro"/>
</dbReference>
<evidence type="ECO:0000313" key="6">
    <source>
        <dbReference type="Proteomes" id="UP000576480"/>
    </source>
</evidence>
<dbReference type="Proteomes" id="UP000576480">
    <property type="component" value="Unassembled WGS sequence"/>
</dbReference>
<keyword evidence="2" id="KW-0238">DNA-binding</keyword>
<keyword evidence="1" id="KW-0805">Transcription regulation</keyword>
<proteinExistence type="predicted"/>
<evidence type="ECO:0000259" key="4">
    <source>
        <dbReference type="PROSITE" id="PS50987"/>
    </source>
</evidence>
<dbReference type="InterPro" id="IPR001845">
    <property type="entry name" value="HTH_ArsR_DNA-bd_dom"/>
</dbReference>
<dbReference type="AlphaFoldDB" id="A0A6V8PTH5"/>
<dbReference type="EMBL" id="BLSB01000054">
    <property type="protein sequence ID" value="GFP35134.1"/>
    <property type="molecule type" value="Genomic_DNA"/>
</dbReference>
<dbReference type="CDD" id="cd00090">
    <property type="entry name" value="HTH_ARSR"/>
    <property type="match status" value="1"/>
</dbReference>
<dbReference type="GO" id="GO:0003677">
    <property type="term" value="F:DNA binding"/>
    <property type="evidence" value="ECO:0007669"/>
    <property type="project" value="UniProtKB-KW"/>
</dbReference>
<dbReference type="InterPro" id="IPR036388">
    <property type="entry name" value="WH-like_DNA-bd_sf"/>
</dbReference>
<dbReference type="SUPFAM" id="SSF46785">
    <property type="entry name" value="Winged helix' DNA-binding domain"/>
    <property type="match status" value="1"/>
</dbReference>
<dbReference type="Pfam" id="PF01022">
    <property type="entry name" value="HTH_5"/>
    <property type="match status" value="1"/>
</dbReference>
<gene>
    <name evidence="5" type="ORF">HKBW3S43_00926</name>
</gene>
<dbReference type="InterPro" id="IPR011991">
    <property type="entry name" value="ArsR-like_HTH"/>
</dbReference>
<evidence type="ECO:0000313" key="5">
    <source>
        <dbReference type="EMBL" id="GFP35134.1"/>
    </source>
</evidence>
<dbReference type="PANTHER" id="PTHR43132:SF2">
    <property type="entry name" value="ARSENICAL RESISTANCE OPERON REPRESSOR ARSR-RELATED"/>
    <property type="match status" value="1"/>
</dbReference>
<dbReference type="PROSITE" id="PS50987">
    <property type="entry name" value="HTH_ARSR_2"/>
    <property type="match status" value="1"/>
</dbReference>
<evidence type="ECO:0000256" key="1">
    <source>
        <dbReference type="ARBA" id="ARBA00023015"/>
    </source>
</evidence>
<dbReference type="PANTHER" id="PTHR43132">
    <property type="entry name" value="ARSENICAL RESISTANCE OPERON REPRESSOR ARSR-RELATED"/>
    <property type="match status" value="1"/>
</dbReference>
<dbReference type="InterPro" id="IPR036390">
    <property type="entry name" value="WH_DNA-bd_sf"/>
</dbReference>
<protein>
    <submittedName>
        <fullName evidence="5">ArsR family transcriptional regulator, virulence genes transcriptional regulator</fullName>
    </submittedName>
</protein>
<sequence>MNISKETKTVERERQWRIYQLQAEICRTLSDPKRLLILNELREGERSVTELARELGLNQANVSQHLALLRQGGLVKSRKDGANIYYSLATPRIIEACDIVHQLLVEQLERNQALAQEILRQ</sequence>
<dbReference type="NCBIfam" id="NF033788">
    <property type="entry name" value="HTH_metalloreg"/>
    <property type="match status" value="1"/>
</dbReference>
<comment type="caution">
    <text evidence="5">The sequence shown here is derived from an EMBL/GenBank/DDBJ whole genome shotgun (WGS) entry which is preliminary data.</text>
</comment>
<feature type="domain" description="HTH arsR-type" evidence="4">
    <location>
        <begin position="14"/>
        <end position="115"/>
    </location>
</feature>
<dbReference type="InterPro" id="IPR051011">
    <property type="entry name" value="Metal_resp_trans_reg"/>
</dbReference>
<dbReference type="Gene3D" id="1.10.10.10">
    <property type="entry name" value="Winged helix-like DNA-binding domain superfamily/Winged helix DNA-binding domain"/>
    <property type="match status" value="1"/>
</dbReference>
<accession>A0A6V8PTH5</accession>
<dbReference type="SMART" id="SM00418">
    <property type="entry name" value="HTH_ARSR"/>
    <property type="match status" value="1"/>
</dbReference>
<evidence type="ECO:0000256" key="2">
    <source>
        <dbReference type="ARBA" id="ARBA00023125"/>
    </source>
</evidence>
<organism evidence="5 6">
    <name type="scientific">Candidatus Hakubella thermalkaliphila</name>
    <dbReference type="NCBI Taxonomy" id="2754717"/>
    <lineage>
        <taxon>Bacteria</taxon>
        <taxon>Bacillati</taxon>
        <taxon>Actinomycetota</taxon>
        <taxon>Actinomycetota incertae sedis</taxon>
        <taxon>Candidatus Hakubellales</taxon>
        <taxon>Candidatus Hakubellaceae</taxon>
        <taxon>Candidatus Hakubella</taxon>
    </lineage>
</organism>
<reference evidence="5 6" key="1">
    <citation type="journal article" date="2020" name="Front. Microbiol.">
        <title>Single-cell genomics of novel Actinobacteria with the Wood-Ljungdahl pathway discovered in a serpentinizing system.</title>
        <authorList>
            <person name="Merino N."/>
            <person name="Kawai M."/>
            <person name="Boyd E.S."/>
            <person name="Colman D.R."/>
            <person name="McGlynn S.E."/>
            <person name="Nealson K.H."/>
            <person name="Kurokawa K."/>
            <person name="Hongoh Y."/>
        </authorList>
    </citation>
    <scope>NUCLEOTIDE SEQUENCE [LARGE SCALE GENOMIC DNA]</scope>
    <source>
        <strain evidence="5 6">S43</strain>
    </source>
</reference>
<name>A0A6V8PTH5_9ACTN</name>
<evidence type="ECO:0000256" key="3">
    <source>
        <dbReference type="ARBA" id="ARBA00023163"/>
    </source>
</evidence>
<keyword evidence="3" id="KW-0804">Transcription</keyword>